<evidence type="ECO:0000256" key="4">
    <source>
        <dbReference type="ARBA" id="ARBA00022679"/>
    </source>
</evidence>
<protein>
    <recommendedName>
        <fullName evidence="10">Hexosyltransferase</fullName>
        <ecNumber evidence="10">2.4.1.-</ecNumber>
    </recommendedName>
</protein>
<dbReference type="PANTHER" id="PTHR11214:SF3">
    <property type="entry name" value="BETA-1,3-GALACTOSYLTRANSFERASE 6"/>
    <property type="match status" value="1"/>
</dbReference>
<keyword evidence="6" id="KW-0735">Signal-anchor</keyword>
<evidence type="ECO:0000256" key="9">
    <source>
        <dbReference type="ARBA" id="ARBA00023136"/>
    </source>
</evidence>
<accession>A0AB34JNE6</accession>
<evidence type="ECO:0000313" key="11">
    <source>
        <dbReference type="EMBL" id="KAL1522217.1"/>
    </source>
</evidence>
<keyword evidence="4" id="KW-0808">Transferase</keyword>
<evidence type="ECO:0000313" key="12">
    <source>
        <dbReference type="Proteomes" id="UP001515480"/>
    </source>
</evidence>
<organism evidence="11 12">
    <name type="scientific">Prymnesium parvum</name>
    <name type="common">Toxic golden alga</name>
    <dbReference type="NCBI Taxonomy" id="97485"/>
    <lineage>
        <taxon>Eukaryota</taxon>
        <taxon>Haptista</taxon>
        <taxon>Haptophyta</taxon>
        <taxon>Prymnesiophyceae</taxon>
        <taxon>Prymnesiales</taxon>
        <taxon>Prymnesiaceae</taxon>
        <taxon>Prymnesium</taxon>
    </lineage>
</organism>
<evidence type="ECO:0000256" key="8">
    <source>
        <dbReference type="ARBA" id="ARBA00023034"/>
    </source>
</evidence>
<dbReference type="InterPro" id="IPR002659">
    <property type="entry name" value="Glyco_trans_31"/>
</dbReference>
<evidence type="ECO:0000256" key="5">
    <source>
        <dbReference type="ARBA" id="ARBA00022692"/>
    </source>
</evidence>
<evidence type="ECO:0000256" key="3">
    <source>
        <dbReference type="ARBA" id="ARBA00022676"/>
    </source>
</evidence>
<keyword evidence="5" id="KW-0812">Transmembrane</keyword>
<dbReference type="EC" id="2.4.1.-" evidence="10"/>
<evidence type="ECO:0000256" key="6">
    <source>
        <dbReference type="ARBA" id="ARBA00022968"/>
    </source>
</evidence>
<evidence type="ECO:0000256" key="2">
    <source>
        <dbReference type="ARBA" id="ARBA00008661"/>
    </source>
</evidence>
<dbReference type="Proteomes" id="UP001515480">
    <property type="component" value="Unassembled WGS sequence"/>
</dbReference>
<dbReference type="GO" id="GO:0000139">
    <property type="term" value="C:Golgi membrane"/>
    <property type="evidence" value="ECO:0007669"/>
    <property type="project" value="UniProtKB-SubCell"/>
</dbReference>
<keyword evidence="12" id="KW-1185">Reference proteome</keyword>
<dbReference type="EMBL" id="JBGBPQ010000007">
    <property type="protein sequence ID" value="KAL1522217.1"/>
    <property type="molecule type" value="Genomic_DNA"/>
</dbReference>
<evidence type="ECO:0000256" key="1">
    <source>
        <dbReference type="ARBA" id="ARBA00004323"/>
    </source>
</evidence>
<dbReference type="PANTHER" id="PTHR11214">
    <property type="entry name" value="BETA-1,3-N-ACETYLGLUCOSAMINYLTRANSFERASE"/>
    <property type="match status" value="1"/>
</dbReference>
<dbReference type="AlphaFoldDB" id="A0AB34JNE6"/>
<evidence type="ECO:0000256" key="10">
    <source>
        <dbReference type="RuleBase" id="RU363063"/>
    </source>
</evidence>
<comment type="subcellular location">
    <subcellularLocation>
        <location evidence="1 10">Golgi apparatus membrane</location>
        <topology evidence="1 10">Single-pass type II membrane protein</topology>
    </subcellularLocation>
</comment>
<dbReference type="Pfam" id="PF01762">
    <property type="entry name" value="Galactosyl_T"/>
    <property type="match status" value="1"/>
</dbReference>
<comment type="caution">
    <text evidence="11">The sequence shown here is derived from an EMBL/GenBank/DDBJ whole genome shotgun (WGS) entry which is preliminary data.</text>
</comment>
<keyword evidence="8 10" id="KW-0333">Golgi apparatus</keyword>
<keyword evidence="9" id="KW-0472">Membrane</keyword>
<name>A0AB34JNE6_PRYPA</name>
<comment type="similarity">
    <text evidence="2 10">Belongs to the glycosyltransferase 31 family.</text>
</comment>
<keyword evidence="7" id="KW-1133">Transmembrane helix</keyword>
<proteinExistence type="inferred from homology"/>
<sequence length="393" mass="43237">MPHFCAGGDKSPHFAVLGVLTFEDRLAYRSQIRANWMTPSAVARSGILSRFVLRGVGASAAIEREAEAHGDMVFVHAPNALKRTIGPLVSFVRWLECSVVAWPNAQHIGKADDDVWLHLSSIASVMAASLASLAASSSDGTPPRLMWGHMETYSWDIAAGRPTRHGYTFFKGHDCKQRRVRREEILAKSLAHANQTPCIAGRDERGVLRCGGGEKTNVLGPFGFPKGPVFFTSASLVSQLVASVPLRQETARIIQSVNNSRKEAIKPWEDVYLGMGLARTAVGDGIALVHIGCATYTDEWGFYMSPSTLVWHMRTKVPERIGEAEVWAQQHHCTPVVVGSRCSPQPWSSCTGAKWRRCILRYNKTACSDQLYTLLKGKGLPSRPQCQLEKLNV</sequence>
<keyword evidence="3 10" id="KW-0328">Glycosyltransferase</keyword>
<evidence type="ECO:0000256" key="7">
    <source>
        <dbReference type="ARBA" id="ARBA00022989"/>
    </source>
</evidence>
<reference evidence="11 12" key="1">
    <citation type="journal article" date="2024" name="Science">
        <title>Giant polyketide synthase enzymes in the biosynthesis of giant marine polyether toxins.</title>
        <authorList>
            <person name="Fallon T.R."/>
            <person name="Shende V.V."/>
            <person name="Wierzbicki I.H."/>
            <person name="Pendleton A.L."/>
            <person name="Watervoot N.F."/>
            <person name="Auber R.P."/>
            <person name="Gonzalez D.J."/>
            <person name="Wisecaver J.H."/>
            <person name="Moore B.S."/>
        </authorList>
    </citation>
    <scope>NUCLEOTIDE SEQUENCE [LARGE SCALE GENOMIC DNA]</scope>
    <source>
        <strain evidence="11 12">12B1</strain>
    </source>
</reference>
<gene>
    <name evidence="11" type="ORF">AB1Y20_021854</name>
</gene>
<dbReference type="GO" id="GO:0008378">
    <property type="term" value="F:galactosyltransferase activity"/>
    <property type="evidence" value="ECO:0007669"/>
    <property type="project" value="TreeGrafter"/>
</dbReference>